<accession>A0A5C6RXI0</accession>
<dbReference type="SUPFAM" id="SSF160574">
    <property type="entry name" value="BT0923-like"/>
    <property type="match status" value="1"/>
</dbReference>
<dbReference type="InterPro" id="IPR021533">
    <property type="entry name" value="PepSY-like"/>
</dbReference>
<keyword evidence="4" id="KW-1185">Reference proteome</keyword>
<dbReference type="AlphaFoldDB" id="A0A5C6RXI0"/>
<dbReference type="EMBL" id="VOOS01000001">
    <property type="protein sequence ID" value="TXB66705.1"/>
    <property type="molecule type" value="Genomic_DNA"/>
</dbReference>
<dbReference type="RefSeq" id="WP_147097580.1">
    <property type="nucleotide sequence ID" value="NZ_VOOS01000001.1"/>
</dbReference>
<keyword evidence="1" id="KW-0732">Signal</keyword>
<reference evidence="3 4" key="1">
    <citation type="submission" date="2019-08" db="EMBL/GenBank/DDBJ databases">
        <title>Genome of Vicingus serpentipes NCIMB 15042.</title>
        <authorList>
            <person name="Bowman J.P."/>
        </authorList>
    </citation>
    <scope>NUCLEOTIDE SEQUENCE [LARGE SCALE GENOMIC DNA]</scope>
    <source>
        <strain evidence="3 4">NCIMB 15042</strain>
    </source>
</reference>
<feature type="signal peptide" evidence="1">
    <location>
        <begin position="1"/>
        <end position="18"/>
    </location>
</feature>
<sequence length="153" mass="17296">MKTLTILALVFVQSMAVAQDAPAKVKESCKLKFPKATEVEWNKEGVNYVAEFYENDMSVTGIFDATGKWLETKTSIEESEIPTIVSKAALSKYKDTYLSNQSKIENNEHVIHYEIVLSSDDEAYTLLMDEKGAILKSDKQVFLDNEESLEEEN</sequence>
<evidence type="ECO:0000259" key="2">
    <source>
        <dbReference type="Pfam" id="PF11396"/>
    </source>
</evidence>
<evidence type="ECO:0000256" key="1">
    <source>
        <dbReference type="SAM" id="SignalP"/>
    </source>
</evidence>
<comment type="caution">
    <text evidence="3">The sequence shown here is derived from an EMBL/GenBank/DDBJ whole genome shotgun (WGS) entry which is preliminary data.</text>
</comment>
<feature type="chain" id="PRO_5022686760" description="Putative beta-lactamase-inhibitor-like PepSY-like domain-containing protein" evidence="1">
    <location>
        <begin position="19"/>
        <end position="153"/>
    </location>
</feature>
<evidence type="ECO:0000313" key="4">
    <source>
        <dbReference type="Proteomes" id="UP000321721"/>
    </source>
</evidence>
<evidence type="ECO:0000313" key="3">
    <source>
        <dbReference type="EMBL" id="TXB66705.1"/>
    </source>
</evidence>
<feature type="domain" description="Putative beta-lactamase-inhibitor-like PepSY-like" evidence="2">
    <location>
        <begin position="48"/>
        <end position="135"/>
    </location>
</feature>
<dbReference type="Pfam" id="PF11396">
    <property type="entry name" value="PepSY_like"/>
    <property type="match status" value="1"/>
</dbReference>
<gene>
    <name evidence="3" type="ORF">FRY74_00550</name>
</gene>
<organism evidence="3 4">
    <name type="scientific">Vicingus serpentipes</name>
    <dbReference type="NCBI Taxonomy" id="1926625"/>
    <lineage>
        <taxon>Bacteria</taxon>
        <taxon>Pseudomonadati</taxon>
        <taxon>Bacteroidota</taxon>
        <taxon>Flavobacteriia</taxon>
        <taxon>Flavobacteriales</taxon>
        <taxon>Vicingaceae</taxon>
        <taxon>Vicingus</taxon>
    </lineage>
</organism>
<protein>
    <recommendedName>
        <fullName evidence="2">Putative beta-lactamase-inhibitor-like PepSY-like domain-containing protein</fullName>
    </recommendedName>
</protein>
<proteinExistence type="predicted"/>
<name>A0A5C6RXI0_9FLAO</name>
<dbReference type="OrthoDB" id="1121502at2"/>
<dbReference type="Proteomes" id="UP000321721">
    <property type="component" value="Unassembled WGS sequence"/>
</dbReference>
<dbReference type="Gene3D" id="3.10.450.360">
    <property type="match status" value="1"/>
</dbReference>